<dbReference type="InterPro" id="IPR036291">
    <property type="entry name" value="NAD(P)-bd_dom_sf"/>
</dbReference>
<dbReference type="Pfam" id="PF00106">
    <property type="entry name" value="adh_short"/>
    <property type="match status" value="1"/>
</dbReference>
<dbReference type="Proteomes" id="UP000774617">
    <property type="component" value="Unassembled WGS sequence"/>
</dbReference>
<dbReference type="PRINTS" id="PR00081">
    <property type="entry name" value="GDHRDH"/>
</dbReference>
<evidence type="ECO:0000256" key="2">
    <source>
        <dbReference type="SAM" id="MobiDB-lite"/>
    </source>
</evidence>
<dbReference type="SUPFAM" id="SSF51735">
    <property type="entry name" value="NAD(P)-binding Rossmann-fold domains"/>
    <property type="match status" value="1"/>
</dbReference>
<dbReference type="Gene3D" id="3.40.50.720">
    <property type="entry name" value="NAD(P)-binding Rossmann-like Domain"/>
    <property type="match status" value="1"/>
</dbReference>
<proteinExistence type="predicted"/>
<dbReference type="InterPro" id="IPR002347">
    <property type="entry name" value="SDR_fam"/>
</dbReference>
<sequence length="361" mass="39045">MMLQPIRRLCIFAADFVYGSLLYLPLSALLLIRALAHARADPWDESSIPRLDGKIALVTGANAGIGYHTVKHLAAKGAKVYLAARSGSRAASAIKRLHDENPSIPPGNLVWLPLDLSIQAQVVDAAAELRSREQRLDILVNNAGIDPYHYTTTPEGFELTMAVNHVGHWTLTYCLLPLLKATAAQEGSDVRIVTVSSSGEAFATDKADFITPKDLDDPCASPGWEASSLAQAKRYGKSKMANVLFAAELQRRMDAEGVDIISISLNPGPVKTQGAADVLPFVVRPMVWLFFKDPAEGAQTTLFAAAAAEIREEKERWKGGYLDGPGKLKSPSPRARDPQVASNLWHTTESAVRAIGVLDKS</sequence>
<evidence type="ECO:0000313" key="3">
    <source>
        <dbReference type="EMBL" id="KAH7044067.1"/>
    </source>
</evidence>
<keyword evidence="4" id="KW-1185">Reference proteome</keyword>
<comment type="caution">
    <text evidence="3">The sequence shown here is derived from an EMBL/GenBank/DDBJ whole genome shotgun (WGS) entry which is preliminary data.</text>
</comment>
<feature type="region of interest" description="Disordered" evidence="2">
    <location>
        <begin position="318"/>
        <end position="340"/>
    </location>
</feature>
<gene>
    <name evidence="3" type="ORF">B0J12DRAFT_712310</name>
</gene>
<protein>
    <submittedName>
        <fullName evidence="3">Short-chain dehydrogenase</fullName>
    </submittedName>
</protein>
<accession>A0ABQ8G477</accession>
<dbReference type="PANTHER" id="PTHR43157:SF31">
    <property type="entry name" value="PHOSPHATIDYLINOSITOL-GLYCAN BIOSYNTHESIS CLASS F PROTEIN"/>
    <property type="match status" value="1"/>
</dbReference>
<keyword evidence="1" id="KW-0560">Oxidoreductase</keyword>
<reference evidence="3 4" key="1">
    <citation type="journal article" date="2021" name="Nat. Commun.">
        <title>Genetic determinants of endophytism in the Arabidopsis root mycobiome.</title>
        <authorList>
            <person name="Mesny F."/>
            <person name="Miyauchi S."/>
            <person name="Thiergart T."/>
            <person name="Pickel B."/>
            <person name="Atanasova L."/>
            <person name="Karlsson M."/>
            <person name="Huettel B."/>
            <person name="Barry K.W."/>
            <person name="Haridas S."/>
            <person name="Chen C."/>
            <person name="Bauer D."/>
            <person name="Andreopoulos W."/>
            <person name="Pangilinan J."/>
            <person name="LaButti K."/>
            <person name="Riley R."/>
            <person name="Lipzen A."/>
            <person name="Clum A."/>
            <person name="Drula E."/>
            <person name="Henrissat B."/>
            <person name="Kohler A."/>
            <person name="Grigoriev I.V."/>
            <person name="Martin F.M."/>
            <person name="Hacquard S."/>
        </authorList>
    </citation>
    <scope>NUCLEOTIDE SEQUENCE [LARGE SCALE GENOMIC DNA]</scope>
    <source>
        <strain evidence="3 4">MPI-SDFR-AT-0080</strain>
    </source>
</reference>
<evidence type="ECO:0000313" key="4">
    <source>
        <dbReference type="Proteomes" id="UP000774617"/>
    </source>
</evidence>
<organism evidence="3 4">
    <name type="scientific">Macrophomina phaseolina</name>
    <dbReference type="NCBI Taxonomy" id="35725"/>
    <lineage>
        <taxon>Eukaryota</taxon>
        <taxon>Fungi</taxon>
        <taxon>Dikarya</taxon>
        <taxon>Ascomycota</taxon>
        <taxon>Pezizomycotina</taxon>
        <taxon>Dothideomycetes</taxon>
        <taxon>Dothideomycetes incertae sedis</taxon>
        <taxon>Botryosphaeriales</taxon>
        <taxon>Botryosphaeriaceae</taxon>
        <taxon>Macrophomina</taxon>
    </lineage>
</organism>
<evidence type="ECO:0000256" key="1">
    <source>
        <dbReference type="ARBA" id="ARBA00023002"/>
    </source>
</evidence>
<dbReference type="PANTHER" id="PTHR43157">
    <property type="entry name" value="PHOSPHATIDYLINOSITOL-GLYCAN BIOSYNTHESIS CLASS F PROTEIN-RELATED"/>
    <property type="match status" value="1"/>
</dbReference>
<dbReference type="EMBL" id="JAGTJR010000021">
    <property type="protein sequence ID" value="KAH7044067.1"/>
    <property type="molecule type" value="Genomic_DNA"/>
</dbReference>
<name>A0ABQ8G477_9PEZI</name>